<dbReference type="AlphaFoldDB" id="A0A327NT17"/>
<comment type="caution">
    <text evidence="1">The sequence shown here is derived from an EMBL/GenBank/DDBJ whole genome shotgun (WGS) entry which is preliminary data.</text>
</comment>
<gene>
    <name evidence="1" type="ORF">HMF3257_20410</name>
</gene>
<organism evidence="1 2">
    <name type="scientific">Spirosoma telluris</name>
    <dbReference type="NCBI Taxonomy" id="2183553"/>
    <lineage>
        <taxon>Bacteria</taxon>
        <taxon>Pseudomonadati</taxon>
        <taxon>Bacteroidota</taxon>
        <taxon>Cytophagia</taxon>
        <taxon>Cytophagales</taxon>
        <taxon>Cytophagaceae</taxon>
        <taxon>Spirosoma</taxon>
    </lineage>
</organism>
<dbReference type="InterPro" id="IPR036249">
    <property type="entry name" value="Thioredoxin-like_sf"/>
</dbReference>
<dbReference type="Gene3D" id="3.40.30.10">
    <property type="entry name" value="Glutaredoxin"/>
    <property type="match status" value="1"/>
</dbReference>
<reference evidence="1 2" key="1">
    <citation type="submission" date="2018-06" db="EMBL/GenBank/DDBJ databases">
        <title>Spirosoma sp. HMF3257 Genome sequencing and assembly.</title>
        <authorList>
            <person name="Kang H."/>
            <person name="Cha I."/>
            <person name="Kim H."/>
            <person name="Kang J."/>
            <person name="Joh K."/>
        </authorList>
    </citation>
    <scope>NUCLEOTIDE SEQUENCE [LARGE SCALE GENOMIC DNA]</scope>
    <source>
        <strain evidence="1 2">HMF3257</strain>
    </source>
</reference>
<proteinExistence type="predicted"/>
<evidence type="ECO:0000313" key="2">
    <source>
        <dbReference type="Proteomes" id="UP000249016"/>
    </source>
</evidence>
<dbReference type="SUPFAM" id="SSF52833">
    <property type="entry name" value="Thioredoxin-like"/>
    <property type="match status" value="1"/>
</dbReference>
<dbReference type="Proteomes" id="UP000249016">
    <property type="component" value="Unassembled WGS sequence"/>
</dbReference>
<dbReference type="EMBL" id="QLII01000001">
    <property type="protein sequence ID" value="RAI78530.1"/>
    <property type="molecule type" value="Genomic_DNA"/>
</dbReference>
<dbReference type="OrthoDB" id="964174at2"/>
<dbReference type="CDD" id="cd02947">
    <property type="entry name" value="TRX_family"/>
    <property type="match status" value="1"/>
</dbReference>
<protein>
    <submittedName>
        <fullName evidence="1">Thioredoxin</fullName>
    </submittedName>
</protein>
<accession>A0A327NT17</accession>
<sequence length="105" mass="11971">MKLGDPSPILVPARSAVLLIFMPSDQENRQQRAALLAMTDWLQKRLGDLVRIHKIDQVNYPDVVQSFDIINTPTFVLIRQGIELWRQEGMPDEAVLANLPQHLSK</sequence>
<name>A0A327NT17_9BACT</name>
<keyword evidence="2" id="KW-1185">Reference proteome</keyword>
<evidence type="ECO:0000313" key="1">
    <source>
        <dbReference type="EMBL" id="RAI78530.1"/>
    </source>
</evidence>